<sequence length="161" mass="17864">MHCIEWRPVRRLAAVAVALLMAACGSQGPRPEPRPSAPGARPPAPAAPSAAVPARSWQEYKLQAARRLVEANPERTYLGEVQQPLLAIPVLEIELNADGSVRHIKVSRKPGQALDTVDLAIAAVRRAAPFGDVRHLPRPWVFNEVFLFNDERRFKPRMLDE</sequence>
<feature type="compositionally biased region" description="Pro residues" evidence="1">
    <location>
        <begin position="34"/>
        <end position="46"/>
    </location>
</feature>
<evidence type="ECO:0000256" key="1">
    <source>
        <dbReference type="SAM" id="MobiDB-lite"/>
    </source>
</evidence>
<dbReference type="RefSeq" id="WP_332288710.1">
    <property type="nucleotide sequence ID" value="NZ_JAZIBG010000019.1"/>
</dbReference>
<feature type="region of interest" description="Disordered" evidence="1">
    <location>
        <begin position="26"/>
        <end position="50"/>
    </location>
</feature>
<name>A0AAW9QC48_9BURK</name>
<evidence type="ECO:0008006" key="4">
    <source>
        <dbReference type="Google" id="ProtNLM"/>
    </source>
</evidence>
<proteinExistence type="predicted"/>
<gene>
    <name evidence="2" type="ORF">V4F39_07600</name>
</gene>
<organism evidence="2 3">
    <name type="scientific">Aquincola agrisoli</name>
    <dbReference type="NCBI Taxonomy" id="3119538"/>
    <lineage>
        <taxon>Bacteria</taxon>
        <taxon>Pseudomonadati</taxon>
        <taxon>Pseudomonadota</taxon>
        <taxon>Betaproteobacteria</taxon>
        <taxon>Burkholderiales</taxon>
        <taxon>Sphaerotilaceae</taxon>
        <taxon>Aquincola</taxon>
    </lineage>
</organism>
<evidence type="ECO:0000313" key="2">
    <source>
        <dbReference type="EMBL" id="MEF7613773.1"/>
    </source>
</evidence>
<dbReference type="PROSITE" id="PS51257">
    <property type="entry name" value="PROKAR_LIPOPROTEIN"/>
    <property type="match status" value="1"/>
</dbReference>
<keyword evidence="3" id="KW-1185">Reference proteome</keyword>
<protein>
    <recommendedName>
        <fullName evidence="4">TonB family protein</fullName>
    </recommendedName>
</protein>
<accession>A0AAW9QC48</accession>
<evidence type="ECO:0000313" key="3">
    <source>
        <dbReference type="Proteomes" id="UP001336250"/>
    </source>
</evidence>
<dbReference type="AlphaFoldDB" id="A0AAW9QC48"/>
<dbReference type="Proteomes" id="UP001336250">
    <property type="component" value="Unassembled WGS sequence"/>
</dbReference>
<comment type="caution">
    <text evidence="2">The sequence shown here is derived from an EMBL/GenBank/DDBJ whole genome shotgun (WGS) entry which is preliminary data.</text>
</comment>
<dbReference type="EMBL" id="JAZIBG010000019">
    <property type="protein sequence ID" value="MEF7613773.1"/>
    <property type="molecule type" value="Genomic_DNA"/>
</dbReference>
<dbReference type="Gene3D" id="3.30.1150.10">
    <property type="match status" value="1"/>
</dbReference>
<dbReference type="SUPFAM" id="SSF74653">
    <property type="entry name" value="TolA/TonB C-terminal domain"/>
    <property type="match status" value="1"/>
</dbReference>
<reference evidence="2 3" key="1">
    <citation type="submission" date="2024-02" db="EMBL/GenBank/DDBJ databases">
        <title>Genome sequence of Aquincola sp. MAHUQ-54.</title>
        <authorList>
            <person name="Huq M.A."/>
        </authorList>
    </citation>
    <scope>NUCLEOTIDE SEQUENCE [LARGE SCALE GENOMIC DNA]</scope>
    <source>
        <strain evidence="2 3">MAHUQ-54</strain>
    </source>
</reference>